<name>A0A068NSW6_FIMGI</name>
<dbReference type="RefSeq" id="WP_025229443.1">
    <property type="nucleotide sequence ID" value="NZ_CP007139.1"/>
</dbReference>
<dbReference type="KEGG" id="fgi:OP10G_3240"/>
<sequence length="244" mass="27245">MLIESVLMSMLALSGPAPKLIAIQEWKGSKRVRAWTPEGKPLPTIIPVDRSDGVSPRITPAIELVAVIPNAENEEFPNVYWKIVRGLKGYYDSSAWKDHDPASKLAAFSLVGFAKGREATVDLFVAAGPPHPITPTATLKRGVWQSVGPGFRVRYTVSRRMNDLRRWWNQPSLELEIPEKYANWDIVPEMKLGGHNLTVVGYPSHTRRRVIELENGAGDTAALTLLGRPYIGHRFEHVRLRPNG</sequence>
<dbReference type="EMBL" id="CP007139">
    <property type="protein sequence ID" value="AIE86608.1"/>
    <property type="molecule type" value="Genomic_DNA"/>
</dbReference>
<proteinExistence type="predicted"/>
<organism evidence="1 2">
    <name type="scientific">Fimbriimonas ginsengisoli Gsoil 348</name>
    <dbReference type="NCBI Taxonomy" id="661478"/>
    <lineage>
        <taxon>Bacteria</taxon>
        <taxon>Bacillati</taxon>
        <taxon>Armatimonadota</taxon>
        <taxon>Fimbriimonadia</taxon>
        <taxon>Fimbriimonadales</taxon>
        <taxon>Fimbriimonadaceae</taxon>
        <taxon>Fimbriimonas</taxon>
    </lineage>
</organism>
<dbReference type="AlphaFoldDB" id="A0A068NSW6"/>
<keyword evidence="2" id="KW-1185">Reference proteome</keyword>
<gene>
    <name evidence="1" type="ORF">OP10G_3240</name>
</gene>
<protein>
    <submittedName>
        <fullName evidence="1">Uncharacterized protein</fullName>
    </submittedName>
</protein>
<evidence type="ECO:0000313" key="1">
    <source>
        <dbReference type="EMBL" id="AIE86608.1"/>
    </source>
</evidence>
<accession>A0A068NSW6</accession>
<evidence type="ECO:0000313" key="2">
    <source>
        <dbReference type="Proteomes" id="UP000027982"/>
    </source>
</evidence>
<dbReference type="HOGENOM" id="CLU_1136724_0_0_0"/>
<reference evidence="1 2" key="1">
    <citation type="journal article" date="2014" name="PLoS ONE">
        <title>The first complete genome sequence of the class fimbriimonadia in the phylum armatimonadetes.</title>
        <authorList>
            <person name="Hu Z.Y."/>
            <person name="Wang Y.Z."/>
            <person name="Im W.T."/>
            <person name="Wang S.Y."/>
            <person name="Zhao G.P."/>
            <person name="Zheng H.J."/>
            <person name="Quan Z.X."/>
        </authorList>
    </citation>
    <scope>NUCLEOTIDE SEQUENCE [LARGE SCALE GENOMIC DNA]</scope>
    <source>
        <strain evidence="1">Gsoil 348</strain>
    </source>
</reference>
<dbReference type="Proteomes" id="UP000027982">
    <property type="component" value="Chromosome"/>
</dbReference>